<dbReference type="RefSeq" id="WP_094583608.1">
    <property type="nucleotide sequence ID" value="NZ_NHPB01000111.1"/>
</dbReference>
<gene>
    <name evidence="4" type="ORF">DJ78_16290</name>
</gene>
<feature type="domain" description="Glycosyltransferase subfamily 4-like N-terminal" evidence="3">
    <location>
        <begin position="17"/>
        <end position="171"/>
    </location>
</feature>
<proteinExistence type="predicted"/>
<dbReference type="Gene3D" id="3.40.50.2000">
    <property type="entry name" value="Glycogen Phosphorylase B"/>
    <property type="match status" value="2"/>
</dbReference>
<dbReference type="AlphaFoldDB" id="A0A256JG06"/>
<dbReference type="PANTHER" id="PTHR46401">
    <property type="entry name" value="GLYCOSYLTRANSFERASE WBBK-RELATED"/>
    <property type="match status" value="1"/>
</dbReference>
<dbReference type="InterPro" id="IPR001296">
    <property type="entry name" value="Glyco_trans_1"/>
</dbReference>
<evidence type="ECO:0000256" key="1">
    <source>
        <dbReference type="ARBA" id="ARBA00022679"/>
    </source>
</evidence>
<protein>
    <recommendedName>
        <fullName evidence="6">Glycosyltransferase family 1 protein</fullName>
    </recommendedName>
</protein>
<dbReference type="EMBL" id="NHPB01000111">
    <property type="protein sequence ID" value="OYR67227.1"/>
    <property type="molecule type" value="Genomic_DNA"/>
</dbReference>
<dbReference type="PANTHER" id="PTHR46401:SF2">
    <property type="entry name" value="GLYCOSYLTRANSFERASE WBBK-RELATED"/>
    <property type="match status" value="1"/>
</dbReference>
<reference evidence="4 5" key="1">
    <citation type="journal article" date="2014" name="Front. Microbiol.">
        <title>Population and genomic analysis of the genus Halorubrum.</title>
        <authorList>
            <person name="Fullmer M.S."/>
            <person name="Soucy S.M."/>
            <person name="Swithers K.S."/>
            <person name="Makkay A.M."/>
            <person name="Wheeler R."/>
            <person name="Ventosa A."/>
            <person name="Gogarten J.P."/>
            <person name="Papke R.T."/>
        </authorList>
    </citation>
    <scope>NUCLEOTIDE SEQUENCE [LARGE SCALE GENOMIC DNA]</scope>
    <source>
        <strain evidence="4 5">G37</strain>
    </source>
</reference>
<dbReference type="Proteomes" id="UP000216758">
    <property type="component" value="Unassembled WGS sequence"/>
</dbReference>
<evidence type="ECO:0000259" key="3">
    <source>
        <dbReference type="Pfam" id="PF13439"/>
    </source>
</evidence>
<evidence type="ECO:0000313" key="4">
    <source>
        <dbReference type="EMBL" id="OYR67227.1"/>
    </source>
</evidence>
<dbReference type="SUPFAM" id="SSF53756">
    <property type="entry name" value="UDP-Glycosyltransferase/glycogen phosphorylase"/>
    <property type="match status" value="1"/>
</dbReference>
<evidence type="ECO:0008006" key="6">
    <source>
        <dbReference type="Google" id="ProtNLM"/>
    </source>
</evidence>
<organism evidence="4 5">
    <name type="scientific">Halorubrum ezzemoulense</name>
    <name type="common">Halorubrum chaoviator</name>
    <dbReference type="NCBI Taxonomy" id="337243"/>
    <lineage>
        <taxon>Archaea</taxon>
        <taxon>Methanobacteriati</taxon>
        <taxon>Methanobacteriota</taxon>
        <taxon>Stenosarchaea group</taxon>
        <taxon>Halobacteria</taxon>
        <taxon>Halobacteriales</taxon>
        <taxon>Haloferacaceae</taxon>
        <taxon>Halorubrum</taxon>
    </lineage>
</organism>
<feature type="domain" description="Glycosyl transferase family 1" evidence="2">
    <location>
        <begin position="184"/>
        <end position="318"/>
    </location>
</feature>
<name>A0A256JG06_HALEZ</name>
<dbReference type="Pfam" id="PF13439">
    <property type="entry name" value="Glyco_transf_4"/>
    <property type="match status" value="1"/>
</dbReference>
<dbReference type="GO" id="GO:0016757">
    <property type="term" value="F:glycosyltransferase activity"/>
    <property type="evidence" value="ECO:0007669"/>
    <property type="project" value="InterPro"/>
</dbReference>
<evidence type="ECO:0000313" key="5">
    <source>
        <dbReference type="Proteomes" id="UP000216758"/>
    </source>
</evidence>
<sequence length="355" mass="39315">MRVGINGRFLRKEAPTGISKYTSALLANLADLADIDQIVVFGVETLPEPITSDHCTTTGRIPEHSGSIAHIWDQCVLPILTRRHDVDLLHSPAGIPPLVCPVPTVMTVHDLAPIRHPEWFTSKYATFYRMMTPVALRSADTIITVSKFTQQEVEAKYPYTNGQTSVIHNGTTPPPEGAAPETVPKEYFLSVGTINERKNLRRLLKAYKLYRESDPSPQELVMIGPDREIFTNTDLPEVCGVTMLGYVSDETLGWLYRHATALLYPSLYEGFGFPIVEAMSVGTPVVTSNRGAMQEVTGSAGVLVDPESVVSIAEGMRQSTIHRDELIKAGMERCSEFRWQQTAAQTLGVYRQVIE</sequence>
<evidence type="ECO:0000259" key="2">
    <source>
        <dbReference type="Pfam" id="PF00534"/>
    </source>
</evidence>
<comment type="caution">
    <text evidence="4">The sequence shown here is derived from an EMBL/GenBank/DDBJ whole genome shotgun (WGS) entry which is preliminary data.</text>
</comment>
<keyword evidence="1" id="KW-0808">Transferase</keyword>
<dbReference type="Pfam" id="PF00534">
    <property type="entry name" value="Glycos_transf_1"/>
    <property type="match status" value="1"/>
</dbReference>
<dbReference type="InterPro" id="IPR028098">
    <property type="entry name" value="Glyco_trans_4-like_N"/>
</dbReference>
<dbReference type="CDD" id="cd03809">
    <property type="entry name" value="GT4_MtfB-like"/>
    <property type="match status" value="1"/>
</dbReference>
<dbReference type="OrthoDB" id="131038at2157"/>
<accession>A0A256JG06</accession>